<dbReference type="SMART" id="SM00220">
    <property type="entry name" value="S_TKc"/>
    <property type="match status" value="1"/>
</dbReference>
<feature type="compositionally biased region" description="Low complexity" evidence="5">
    <location>
        <begin position="385"/>
        <end position="404"/>
    </location>
</feature>
<keyword evidence="1 7" id="KW-0808">Transferase</keyword>
<keyword evidence="8" id="KW-1185">Reference proteome</keyword>
<dbReference type="InterPro" id="IPR000719">
    <property type="entry name" value="Prot_kinase_dom"/>
</dbReference>
<evidence type="ECO:0000256" key="3">
    <source>
        <dbReference type="ARBA" id="ARBA00022777"/>
    </source>
</evidence>
<evidence type="ECO:0000313" key="8">
    <source>
        <dbReference type="Proteomes" id="UP000067626"/>
    </source>
</evidence>
<gene>
    <name evidence="7" type="ORF">CMC5_046940</name>
</gene>
<feature type="compositionally biased region" description="Low complexity" evidence="5">
    <location>
        <begin position="426"/>
        <end position="443"/>
    </location>
</feature>
<keyword evidence="3 7" id="KW-0418">Kinase</keyword>
<dbReference type="GO" id="GO:0004674">
    <property type="term" value="F:protein serine/threonine kinase activity"/>
    <property type="evidence" value="ECO:0007669"/>
    <property type="project" value="UniProtKB-EC"/>
</dbReference>
<dbReference type="SUPFAM" id="SSF56112">
    <property type="entry name" value="Protein kinase-like (PK-like)"/>
    <property type="match status" value="1"/>
</dbReference>
<accession>A0A0K1EI55</accession>
<protein>
    <submittedName>
        <fullName evidence="7">Protein kinase</fullName>
        <ecNumber evidence="7">2.7.11.1</ecNumber>
    </submittedName>
</protein>
<feature type="region of interest" description="Disordered" evidence="5">
    <location>
        <begin position="385"/>
        <end position="466"/>
    </location>
</feature>
<dbReference type="Pfam" id="PF00069">
    <property type="entry name" value="Pkinase"/>
    <property type="match status" value="1"/>
</dbReference>
<feature type="domain" description="Protein kinase" evidence="6">
    <location>
        <begin position="13"/>
        <end position="291"/>
    </location>
</feature>
<name>A0A0K1EI55_CHOCO</name>
<evidence type="ECO:0000256" key="1">
    <source>
        <dbReference type="ARBA" id="ARBA00022679"/>
    </source>
</evidence>
<sequence length="466" mass="48400">MMLHAGTLFHDRYRVVRSIQVGGMGAVYEVLDEKTESRRALKVLLPTTLQSADLRARFEREAKITGAIESNHVVHTLDTGLDEATGAPFLVMELLRGEELAAIVARQGLLSADEAMLYLRQAALGLDKVHAAGIVHRDLKLGNLFVVTQDDGTPCLKIIDFGVAKAIAPVAGEANKTRPLGTPLFMAPEQIRGDGRIGFAADIFALGHVTYVLLTGEPYWTEEADEAGSIHGFILAMIQGATEAATVRARRRRGVTLPPAFDVWFARATAMKPEERFSRATEAVAALAEALGVQGGAPGRIPSGAAWPPVQPAPGALNAPSSGVPRLAHSASVSGAAGISTSALIHEAPELHGQLDPRRRRRLVLGGLGAVALLVSLGALLLSSSGPSTPGAAPSSSAASALVAHDPSESAPAATSQEVDTPPLVSASASASASTVPAGKATPTPTPAKPAVQHRPSPSQRHPGID</sequence>
<dbReference type="KEGG" id="ccro:CMC5_046940"/>
<dbReference type="PROSITE" id="PS00108">
    <property type="entry name" value="PROTEIN_KINASE_ST"/>
    <property type="match status" value="1"/>
</dbReference>
<keyword evidence="2" id="KW-0547">Nucleotide-binding</keyword>
<dbReference type="InterPro" id="IPR008271">
    <property type="entry name" value="Ser/Thr_kinase_AS"/>
</dbReference>
<evidence type="ECO:0000313" key="7">
    <source>
        <dbReference type="EMBL" id="AKT40539.1"/>
    </source>
</evidence>
<dbReference type="OrthoDB" id="9801841at2"/>
<dbReference type="RefSeq" id="WP_050432462.1">
    <property type="nucleotide sequence ID" value="NZ_CP012159.1"/>
</dbReference>
<dbReference type="STRING" id="52.CMC5_046940"/>
<dbReference type="EMBL" id="CP012159">
    <property type="protein sequence ID" value="AKT40539.1"/>
    <property type="molecule type" value="Genomic_DNA"/>
</dbReference>
<proteinExistence type="predicted"/>
<evidence type="ECO:0000259" key="6">
    <source>
        <dbReference type="PROSITE" id="PS50011"/>
    </source>
</evidence>
<dbReference type="PANTHER" id="PTHR43289">
    <property type="entry name" value="MITOGEN-ACTIVATED PROTEIN KINASE KINASE KINASE 20-RELATED"/>
    <property type="match status" value="1"/>
</dbReference>
<reference evidence="7 8" key="1">
    <citation type="submission" date="2015-07" db="EMBL/GenBank/DDBJ databases">
        <title>Genome analysis of myxobacterium Chondromyces crocatus Cm c5 reveals a high potential for natural compound synthesis and the genetic basis for the loss of fruiting body formation.</title>
        <authorList>
            <person name="Zaburannyi N."/>
            <person name="Bunk B."/>
            <person name="Maier J."/>
            <person name="Overmann J."/>
            <person name="Mueller R."/>
        </authorList>
    </citation>
    <scope>NUCLEOTIDE SEQUENCE [LARGE SCALE GENOMIC DNA]</scope>
    <source>
        <strain evidence="7 8">Cm c5</strain>
    </source>
</reference>
<keyword evidence="4" id="KW-0067">ATP-binding</keyword>
<dbReference type="EC" id="2.7.11.1" evidence="7"/>
<dbReference type="AlphaFoldDB" id="A0A0K1EI55"/>
<dbReference type="Proteomes" id="UP000067626">
    <property type="component" value="Chromosome"/>
</dbReference>
<dbReference type="PROSITE" id="PS50011">
    <property type="entry name" value="PROTEIN_KINASE_DOM"/>
    <property type="match status" value="1"/>
</dbReference>
<dbReference type="PANTHER" id="PTHR43289:SF6">
    <property type="entry name" value="SERINE_THREONINE-PROTEIN KINASE NEKL-3"/>
    <property type="match status" value="1"/>
</dbReference>
<dbReference type="GO" id="GO:0005524">
    <property type="term" value="F:ATP binding"/>
    <property type="evidence" value="ECO:0007669"/>
    <property type="project" value="UniProtKB-KW"/>
</dbReference>
<dbReference type="Gene3D" id="3.30.200.20">
    <property type="entry name" value="Phosphorylase Kinase, domain 1"/>
    <property type="match status" value="1"/>
</dbReference>
<organism evidence="7 8">
    <name type="scientific">Chondromyces crocatus</name>
    <dbReference type="NCBI Taxonomy" id="52"/>
    <lineage>
        <taxon>Bacteria</taxon>
        <taxon>Pseudomonadati</taxon>
        <taxon>Myxococcota</taxon>
        <taxon>Polyangia</taxon>
        <taxon>Polyangiales</taxon>
        <taxon>Polyangiaceae</taxon>
        <taxon>Chondromyces</taxon>
    </lineage>
</organism>
<evidence type="ECO:0000256" key="4">
    <source>
        <dbReference type="ARBA" id="ARBA00022840"/>
    </source>
</evidence>
<evidence type="ECO:0000256" key="5">
    <source>
        <dbReference type="SAM" id="MobiDB-lite"/>
    </source>
</evidence>
<dbReference type="CDD" id="cd14014">
    <property type="entry name" value="STKc_PknB_like"/>
    <property type="match status" value="1"/>
</dbReference>
<dbReference type="Gene3D" id="1.10.510.10">
    <property type="entry name" value="Transferase(Phosphotransferase) domain 1"/>
    <property type="match status" value="1"/>
</dbReference>
<dbReference type="InterPro" id="IPR011009">
    <property type="entry name" value="Kinase-like_dom_sf"/>
</dbReference>
<evidence type="ECO:0000256" key="2">
    <source>
        <dbReference type="ARBA" id="ARBA00022741"/>
    </source>
</evidence>